<organism evidence="1 2">
    <name type="scientific">Coniochaeta hoffmannii</name>
    <dbReference type="NCBI Taxonomy" id="91930"/>
    <lineage>
        <taxon>Eukaryota</taxon>
        <taxon>Fungi</taxon>
        <taxon>Dikarya</taxon>
        <taxon>Ascomycota</taxon>
        <taxon>Pezizomycotina</taxon>
        <taxon>Sordariomycetes</taxon>
        <taxon>Sordariomycetidae</taxon>
        <taxon>Coniochaetales</taxon>
        <taxon>Coniochaetaceae</taxon>
        <taxon>Coniochaeta</taxon>
    </lineage>
</organism>
<gene>
    <name evidence="1" type="ORF">NKR19_g1458</name>
</gene>
<dbReference type="EMBL" id="JANBVN010000013">
    <property type="protein sequence ID" value="KAJ9162246.1"/>
    <property type="molecule type" value="Genomic_DNA"/>
</dbReference>
<protein>
    <submittedName>
        <fullName evidence="1">Uncharacterized protein</fullName>
    </submittedName>
</protein>
<dbReference type="Proteomes" id="UP001174691">
    <property type="component" value="Unassembled WGS sequence"/>
</dbReference>
<evidence type="ECO:0000313" key="1">
    <source>
        <dbReference type="EMBL" id="KAJ9162246.1"/>
    </source>
</evidence>
<name>A0AA38W3B8_9PEZI</name>
<proteinExistence type="predicted"/>
<dbReference type="AlphaFoldDB" id="A0AA38W3B8"/>
<sequence>MASHVFSRPQFERTDLLQLLVRVNEAYRLYLDAPPASVLLEWPGKFPPPGPANSQATYAHWMCDPYTQRINAAPSCPDYDSIPEGSRSLTIGMALALCSRRPFFIATVLDFWAALVGHARLGGEGDAPRLWATRFKCVVLQYLYRVSLPTSDASPSPLAAGFDPAEHAVPFMVHTYSIEDTQLQGVEEGGLGLRCEACEEEERKDWCRCFGRDGGVDRDDFETCFRRMFLKWCLKVPDELVERSGLVNKIDGVNGREKRVVLSGFFRDVKKVFDRDEEWRAFFREQYEAGEAQRLEE</sequence>
<reference evidence="1" key="1">
    <citation type="submission" date="2022-07" db="EMBL/GenBank/DDBJ databases">
        <title>Fungi with potential for degradation of polypropylene.</title>
        <authorList>
            <person name="Gostincar C."/>
        </authorList>
    </citation>
    <scope>NUCLEOTIDE SEQUENCE</scope>
    <source>
        <strain evidence="1">EXF-13287</strain>
    </source>
</reference>
<accession>A0AA38W3B8</accession>
<comment type="caution">
    <text evidence="1">The sequence shown here is derived from an EMBL/GenBank/DDBJ whole genome shotgun (WGS) entry which is preliminary data.</text>
</comment>
<evidence type="ECO:0000313" key="2">
    <source>
        <dbReference type="Proteomes" id="UP001174691"/>
    </source>
</evidence>
<keyword evidence="2" id="KW-1185">Reference proteome</keyword>